<evidence type="ECO:0000256" key="10">
    <source>
        <dbReference type="ARBA" id="ARBA00023136"/>
    </source>
</evidence>
<keyword evidence="15" id="KW-1185">Reference proteome</keyword>
<feature type="region of interest" description="Disordered" evidence="12">
    <location>
        <begin position="114"/>
        <end position="175"/>
    </location>
</feature>
<feature type="compositionally biased region" description="Polar residues" evidence="12">
    <location>
        <begin position="114"/>
        <end position="136"/>
    </location>
</feature>
<gene>
    <name evidence="14" type="ORF">EJ05DRAFT_438004</name>
</gene>
<evidence type="ECO:0000256" key="5">
    <source>
        <dbReference type="ARBA" id="ARBA00022801"/>
    </source>
</evidence>
<dbReference type="Gene3D" id="3.40.50.300">
    <property type="entry name" value="P-loop containing nucleotide triphosphate hydrolases"/>
    <property type="match status" value="1"/>
</dbReference>
<evidence type="ECO:0000313" key="15">
    <source>
        <dbReference type="Proteomes" id="UP000799437"/>
    </source>
</evidence>
<comment type="subcellular location">
    <subcellularLocation>
        <location evidence="1">Mitochondrion outer membrane</location>
        <topology evidence="1">Multi-pass membrane protein</topology>
    </subcellularLocation>
</comment>
<dbReference type="GO" id="GO:0005525">
    <property type="term" value="F:GTP binding"/>
    <property type="evidence" value="ECO:0007669"/>
    <property type="project" value="UniProtKB-KW"/>
</dbReference>
<sequence>MTVGNGPRSQHADHLTTLLHDDSGYGASTMDGNFADGWNPGMTEDRPTPGGTPVLDDGSEESERQREAIAGHTIQMYYNRNRTSLIRAIGDTEAVLAKFQEMNQTWPTQYPQEIQNEPHSASPTRPGSRPSLQHSFSTRDLDNESAPSPRPGPRRAETSLGSRVSAESSSAAAQQLTSLPEPRLLNAQVAHEFSLLKLELKMAGREHSVHSFDKNAIASLLDNQFRENIRHLHSLRDRVEDTSSKVLVTGDLNAGKSTFCNALLRQKILPEDQQPCTSIFCEVLDARENGQIEEVHAIPHNSIYNRDDESTYEVFAIKELEQIVTEHEKYLNCKIYIKDVRPFEQSLLNNGTVDIALIDAPGLNKDSVQTTAVFARQQEIDVIVFVVSASNHFTQSAKEFIFNAAREKAYMFTVVNGFDQIRDKQRCEKMILSQLAKLSPTTFKESKELVHFVSSNVIPMAPGSGPRPGGDFAAGGGGSGSGSFDPNGDDDPYDGDGEKEGKHGEPGSPAKGKGKGKEKEKIRDFDYLESSLRRFVLEKRARSKLAPARTYLMNLLGDMNRLADFNRDAAQSELDRVQKELEDLEPQHEASKKARSEVSEELDITLESSTTDTYNYTRETLTDSINRVSEQDLGLTYPGPFSCLQYAEDIKDAMLSEISNTVYLCEERARNKSIQGFNAIKNLGLMHVGNKFYEGHIFHPEKMFMKRRHNLARQVDIDLEMLDFFDFSYIWEKQEKLAGTGMAGTVALVVGGRLLGGASWIDGALGAFKIMGVNGSKRLILPSLITLVGVALAFAIQQIPASLPRRLSSKLATQLAAQDYVHDNATRISAEVRRALKNPSQDLRIELQRGVEKLEKDREDRRGIKAEAERARTYFAGLEKNSANVRRRVENVDLEGAPPGLASQYAA</sequence>
<evidence type="ECO:0000256" key="4">
    <source>
        <dbReference type="ARBA" id="ARBA00022787"/>
    </source>
</evidence>
<evidence type="ECO:0000313" key="14">
    <source>
        <dbReference type="EMBL" id="KAF2759161.1"/>
    </source>
</evidence>
<dbReference type="GO" id="GO:0008053">
    <property type="term" value="P:mitochondrial fusion"/>
    <property type="evidence" value="ECO:0007669"/>
    <property type="project" value="TreeGrafter"/>
</dbReference>
<dbReference type="GO" id="GO:0051646">
    <property type="term" value="P:mitochondrion localization"/>
    <property type="evidence" value="ECO:0007669"/>
    <property type="project" value="TreeGrafter"/>
</dbReference>
<dbReference type="InterPro" id="IPR030381">
    <property type="entry name" value="G_DYNAMIN_dom"/>
</dbReference>
<dbReference type="EMBL" id="ML996570">
    <property type="protein sequence ID" value="KAF2759161.1"/>
    <property type="molecule type" value="Genomic_DNA"/>
</dbReference>
<protein>
    <recommendedName>
        <fullName evidence="13">Dynamin-type G domain-containing protein</fullName>
    </recommendedName>
</protein>
<feature type="region of interest" description="Disordered" evidence="12">
    <location>
        <begin position="461"/>
        <end position="521"/>
    </location>
</feature>
<evidence type="ECO:0000256" key="3">
    <source>
        <dbReference type="ARBA" id="ARBA00022741"/>
    </source>
</evidence>
<evidence type="ECO:0000256" key="12">
    <source>
        <dbReference type="SAM" id="MobiDB-lite"/>
    </source>
</evidence>
<comment type="catalytic activity">
    <reaction evidence="11">
        <text>GTP + H2O = GDP + phosphate + H(+)</text>
        <dbReference type="Rhea" id="RHEA:19669"/>
        <dbReference type="ChEBI" id="CHEBI:15377"/>
        <dbReference type="ChEBI" id="CHEBI:15378"/>
        <dbReference type="ChEBI" id="CHEBI:37565"/>
        <dbReference type="ChEBI" id="CHEBI:43474"/>
        <dbReference type="ChEBI" id="CHEBI:58189"/>
    </reaction>
</comment>
<keyword evidence="3" id="KW-0547">Nucleotide-binding</keyword>
<keyword evidence="2" id="KW-0812">Transmembrane</keyword>
<evidence type="ECO:0000256" key="9">
    <source>
        <dbReference type="ARBA" id="ARBA00023134"/>
    </source>
</evidence>
<dbReference type="SUPFAM" id="SSF52540">
    <property type="entry name" value="P-loop containing nucleoside triphosphate hydrolases"/>
    <property type="match status" value="1"/>
</dbReference>
<keyword evidence="8" id="KW-0496">Mitochondrion</keyword>
<keyword evidence="5" id="KW-0378">Hydrolase</keyword>
<feature type="region of interest" description="Disordered" evidence="12">
    <location>
        <begin position="39"/>
        <end position="65"/>
    </location>
</feature>
<evidence type="ECO:0000256" key="6">
    <source>
        <dbReference type="ARBA" id="ARBA00022989"/>
    </source>
</evidence>
<dbReference type="FunFam" id="3.40.50.300:FF:000638">
    <property type="entry name" value="Transmembrane GTPase Fzo1, putative"/>
    <property type="match status" value="1"/>
</dbReference>
<dbReference type="GO" id="GO:0005741">
    <property type="term" value="C:mitochondrial outer membrane"/>
    <property type="evidence" value="ECO:0007669"/>
    <property type="project" value="UniProtKB-SubCell"/>
</dbReference>
<feature type="domain" description="Dynamin-type G" evidence="13">
    <location>
        <begin position="240"/>
        <end position="566"/>
    </location>
</feature>
<keyword evidence="9" id="KW-0342">GTP-binding</keyword>
<keyword evidence="10" id="KW-0472">Membrane</keyword>
<dbReference type="GO" id="GO:0003924">
    <property type="term" value="F:GTPase activity"/>
    <property type="evidence" value="ECO:0007669"/>
    <property type="project" value="InterPro"/>
</dbReference>
<keyword evidence="6" id="KW-1133">Transmembrane helix</keyword>
<feature type="compositionally biased region" description="Gly residues" evidence="12">
    <location>
        <begin position="466"/>
        <end position="481"/>
    </location>
</feature>
<evidence type="ECO:0000256" key="1">
    <source>
        <dbReference type="ARBA" id="ARBA00004374"/>
    </source>
</evidence>
<name>A0A6A6WDH9_9PEZI</name>
<evidence type="ECO:0000256" key="2">
    <source>
        <dbReference type="ARBA" id="ARBA00022692"/>
    </source>
</evidence>
<dbReference type="RefSeq" id="XP_033601612.1">
    <property type="nucleotide sequence ID" value="XM_033741812.1"/>
</dbReference>
<dbReference type="InterPro" id="IPR027094">
    <property type="entry name" value="Mitofusin_fam"/>
</dbReference>
<reference evidence="14" key="1">
    <citation type="journal article" date="2020" name="Stud. Mycol.">
        <title>101 Dothideomycetes genomes: a test case for predicting lifestyles and emergence of pathogens.</title>
        <authorList>
            <person name="Haridas S."/>
            <person name="Albert R."/>
            <person name="Binder M."/>
            <person name="Bloem J."/>
            <person name="Labutti K."/>
            <person name="Salamov A."/>
            <person name="Andreopoulos B."/>
            <person name="Baker S."/>
            <person name="Barry K."/>
            <person name="Bills G."/>
            <person name="Bluhm B."/>
            <person name="Cannon C."/>
            <person name="Castanera R."/>
            <person name="Culley D."/>
            <person name="Daum C."/>
            <person name="Ezra D."/>
            <person name="Gonzalez J."/>
            <person name="Henrissat B."/>
            <person name="Kuo A."/>
            <person name="Liang C."/>
            <person name="Lipzen A."/>
            <person name="Lutzoni F."/>
            <person name="Magnuson J."/>
            <person name="Mondo S."/>
            <person name="Nolan M."/>
            <person name="Ohm R."/>
            <person name="Pangilinan J."/>
            <person name="Park H.-J."/>
            <person name="Ramirez L."/>
            <person name="Alfaro M."/>
            <person name="Sun H."/>
            <person name="Tritt A."/>
            <person name="Yoshinaga Y."/>
            <person name="Zwiers L.-H."/>
            <person name="Turgeon B."/>
            <person name="Goodwin S."/>
            <person name="Spatafora J."/>
            <person name="Crous P."/>
            <person name="Grigoriev I."/>
        </authorList>
    </citation>
    <scope>NUCLEOTIDE SEQUENCE</scope>
    <source>
        <strain evidence="14">CBS 121739</strain>
    </source>
</reference>
<dbReference type="PANTHER" id="PTHR10465:SF0">
    <property type="entry name" value="SARCALUMENIN"/>
    <property type="match status" value="1"/>
</dbReference>
<keyword evidence="4" id="KW-1000">Mitochondrion outer membrane</keyword>
<evidence type="ECO:0000259" key="13">
    <source>
        <dbReference type="PROSITE" id="PS51718"/>
    </source>
</evidence>
<evidence type="ECO:0000256" key="8">
    <source>
        <dbReference type="ARBA" id="ARBA00023128"/>
    </source>
</evidence>
<dbReference type="InterPro" id="IPR027417">
    <property type="entry name" value="P-loop_NTPase"/>
</dbReference>
<dbReference type="PROSITE" id="PS51718">
    <property type="entry name" value="G_DYNAMIN_2"/>
    <property type="match status" value="1"/>
</dbReference>
<dbReference type="InterPro" id="IPR045063">
    <property type="entry name" value="Dynamin_N"/>
</dbReference>
<dbReference type="GeneID" id="54482866"/>
<evidence type="ECO:0000256" key="11">
    <source>
        <dbReference type="ARBA" id="ARBA00048548"/>
    </source>
</evidence>
<accession>A0A6A6WDH9</accession>
<evidence type="ECO:0000256" key="7">
    <source>
        <dbReference type="ARBA" id="ARBA00023054"/>
    </source>
</evidence>
<dbReference type="PANTHER" id="PTHR10465">
    <property type="entry name" value="TRANSMEMBRANE GTPASE FZO1"/>
    <property type="match status" value="1"/>
</dbReference>
<feature type="compositionally biased region" description="Basic and acidic residues" evidence="12">
    <location>
        <begin position="496"/>
        <end position="505"/>
    </location>
</feature>
<dbReference type="Pfam" id="PF00350">
    <property type="entry name" value="Dynamin_N"/>
    <property type="match status" value="1"/>
</dbReference>
<dbReference type="OrthoDB" id="9984778at2759"/>
<keyword evidence="7" id="KW-0175">Coiled coil</keyword>
<organism evidence="14 15">
    <name type="scientific">Pseudovirgaria hyperparasitica</name>
    <dbReference type="NCBI Taxonomy" id="470096"/>
    <lineage>
        <taxon>Eukaryota</taxon>
        <taxon>Fungi</taxon>
        <taxon>Dikarya</taxon>
        <taxon>Ascomycota</taxon>
        <taxon>Pezizomycotina</taxon>
        <taxon>Dothideomycetes</taxon>
        <taxon>Dothideomycetes incertae sedis</taxon>
        <taxon>Acrospermales</taxon>
        <taxon>Acrospermaceae</taxon>
        <taxon>Pseudovirgaria</taxon>
    </lineage>
</organism>
<dbReference type="Proteomes" id="UP000799437">
    <property type="component" value="Unassembled WGS sequence"/>
</dbReference>
<dbReference type="AlphaFoldDB" id="A0A6A6WDH9"/>
<proteinExistence type="predicted"/>